<reference evidence="2 3" key="1">
    <citation type="journal article" date="2014" name="PLoS ONE">
        <title>Global Analysis of Gene Expression Profiles in Physic Nut (Jatropha curcas L.) Seedlings Exposed to Salt Stress.</title>
        <authorList>
            <person name="Zhang L."/>
            <person name="Zhang C."/>
            <person name="Wu P."/>
            <person name="Chen Y."/>
            <person name="Li M."/>
            <person name="Jiang H."/>
            <person name="Wu G."/>
        </authorList>
    </citation>
    <scope>NUCLEOTIDE SEQUENCE [LARGE SCALE GENOMIC DNA]</scope>
    <source>
        <strain evidence="3">cv. GZQX0401</strain>
        <tissue evidence="2">Young leaves</tissue>
    </source>
</reference>
<keyword evidence="3" id="KW-1185">Reference proteome</keyword>
<evidence type="ECO:0000313" key="2">
    <source>
        <dbReference type="EMBL" id="KDP32561.1"/>
    </source>
</evidence>
<evidence type="ECO:0000313" key="3">
    <source>
        <dbReference type="Proteomes" id="UP000027138"/>
    </source>
</evidence>
<gene>
    <name evidence="2" type="ORF">JCGZ_13111</name>
</gene>
<feature type="compositionally biased region" description="Low complexity" evidence="1">
    <location>
        <begin position="68"/>
        <end position="84"/>
    </location>
</feature>
<accession>A0A067K8J6</accession>
<dbReference type="EMBL" id="KK914578">
    <property type="protein sequence ID" value="KDP32561.1"/>
    <property type="molecule type" value="Genomic_DNA"/>
</dbReference>
<evidence type="ECO:0000256" key="1">
    <source>
        <dbReference type="SAM" id="MobiDB-lite"/>
    </source>
</evidence>
<dbReference type="Proteomes" id="UP000027138">
    <property type="component" value="Unassembled WGS sequence"/>
</dbReference>
<protein>
    <submittedName>
        <fullName evidence="2">Uncharacterized protein</fullName>
    </submittedName>
</protein>
<proteinExistence type="predicted"/>
<feature type="region of interest" description="Disordered" evidence="1">
    <location>
        <begin position="68"/>
        <end position="122"/>
    </location>
</feature>
<sequence>MIGSVDYELDTKSNCETVSKVFPSVHFEQEPNHTIDEIELDRNRRFKSRLRSTTAHYCCSSLLQVAPSQSSSTSRQQAQIATAAPLSRLQQRHSPVKALLPLPPLQRADRSPPPTPQQPYCCSSAPPATSLHLLFIPAIARVHLVLLQNRIKARTSLSITV</sequence>
<name>A0A067K8J6_JATCU</name>
<organism evidence="2 3">
    <name type="scientific">Jatropha curcas</name>
    <name type="common">Barbados nut</name>
    <dbReference type="NCBI Taxonomy" id="180498"/>
    <lineage>
        <taxon>Eukaryota</taxon>
        <taxon>Viridiplantae</taxon>
        <taxon>Streptophyta</taxon>
        <taxon>Embryophyta</taxon>
        <taxon>Tracheophyta</taxon>
        <taxon>Spermatophyta</taxon>
        <taxon>Magnoliopsida</taxon>
        <taxon>eudicotyledons</taxon>
        <taxon>Gunneridae</taxon>
        <taxon>Pentapetalae</taxon>
        <taxon>rosids</taxon>
        <taxon>fabids</taxon>
        <taxon>Malpighiales</taxon>
        <taxon>Euphorbiaceae</taxon>
        <taxon>Crotonoideae</taxon>
        <taxon>Jatropheae</taxon>
        <taxon>Jatropha</taxon>
    </lineage>
</organism>
<dbReference type="AlphaFoldDB" id="A0A067K8J6"/>